<comment type="caution">
    <text evidence="1">The sequence shown here is derived from an EMBL/GenBank/DDBJ whole genome shotgun (WGS) entry which is preliminary data.</text>
</comment>
<reference evidence="1 2" key="1">
    <citation type="submission" date="2024-03" db="EMBL/GenBank/DDBJ databases">
        <title>First Report of Pectobacterium brasiliscabiei causing potato scab in china.</title>
        <authorList>
            <person name="Handique U."/>
        </authorList>
    </citation>
    <scope>NUCLEOTIDE SEQUENCE [LARGE SCALE GENOMIC DNA]</scope>
    <source>
        <strain evidence="1 2">ZRIMU1503</strain>
    </source>
</reference>
<evidence type="ECO:0000313" key="2">
    <source>
        <dbReference type="Proteomes" id="UP001365781"/>
    </source>
</evidence>
<protein>
    <submittedName>
        <fullName evidence="1">Uncharacterized protein</fullName>
    </submittedName>
</protein>
<dbReference type="EMBL" id="JBBAYM010000017">
    <property type="protein sequence ID" value="MEI5612503.1"/>
    <property type="molecule type" value="Genomic_DNA"/>
</dbReference>
<keyword evidence="2" id="KW-1185">Reference proteome</keyword>
<accession>A0ABU8GH96</accession>
<dbReference type="RefSeq" id="WP_336558348.1">
    <property type="nucleotide sequence ID" value="NZ_JBBAYL010000008.1"/>
</dbReference>
<evidence type="ECO:0000313" key="1">
    <source>
        <dbReference type="EMBL" id="MEI5612503.1"/>
    </source>
</evidence>
<name>A0ABU8GH96_9ACTN</name>
<proteinExistence type="predicted"/>
<sequence>MNLVELALTTYSEGTATNAEAAPELAEQARNQFLQYARSHAEHTLSQAAGELVWQYVTVGLPDEVEEARAVLAAGRPDYLRYRHDPTTDSADVEVSFDLVQPCFSCGTDRVSPVRGLFHLGELLHGEPHPGPGPDPVGQAKPGPFAAAEAMDARTSDVSRLFRRLMSQHPDAGLKLSHIVCIAYDEGDGSTQVEVTAASADAVRDVAARLGAEITTRHSDTPGPYGFVLENAKAKGLLGADIEITVRGNTRLTDDEAAAWRAQQDQAAEAGDA</sequence>
<dbReference type="Proteomes" id="UP001365781">
    <property type="component" value="Unassembled WGS sequence"/>
</dbReference>
<gene>
    <name evidence="1" type="ORF">WB403_25425</name>
</gene>
<organism evidence="1 2">
    <name type="scientific">Streptomyces brasiliscabiei</name>
    <dbReference type="NCBI Taxonomy" id="2736302"/>
    <lineage>
        <taxon>Bacteria</taxon>
        <taxon>Bacillati</taxon>
        <taxon>Actinomycetota</taxon>
        <taxon>Actinomycetes</taxon>
        <taxon>Kitasatosporales</taxon>
        <taxon>Streptomycetaceae</taxon>
        <taxon>Streptomyces</taxon>
    </lineage>
</organism>